<comment type="catalytic activity">
    <reaction evidence="7">
        <text>L-seryl-[protein] + ATP = O-phospho-L-seryl-[protein] + ADP + H(+)</text>
        <dbReference type="Rhea" id="RHEA:17989"/>
        <dbReference type="Rhea" id="RHEA-COMP:9863"/>
        <dbReference type="Rhea" id="RHEA-COMP:11604"/>
        <dbReference type="ChEBI" id="CHEBI:15378"/>
        <dbReference type="ChEBI" id="CHEBI:29999"/>
        <dbReference type="ChEBI" id="CHEBI:30616"/>
        <dbReference type="ChEBI" id="CHEBI:83421"/>
        <dbReference type="ChEBI" id="CHEBI:456216"/>
        <dbReference type="EC" id="2.7.11.1"/>
    </reaction>
</comment>
<comment type="caution">
    <text evidence="9">The sequence shown here is derived from an EMBL/GenBank/DDBJ whole genome shotgun (WGS) entry which is preliminary data.</text>
</comment>
<keyword evidence="4" id="KW-0808">Transferase</keyword>
<evidence type="ECO:0000256" key="6">
    <source>
        <dbReference type="ARBA" id="ARBA00047899"/>
    </source>
</evidence>
<evidence type="ECO:0000256" key="7">
    <source>
        <dbReference type="ARBA" id="ARBA00048679"/>
    </source>
</evidence>
<evidence type="ECO:0000313" key="9">
    <source>
        <dbReference type="EMBL" id="GCC45305.1"/>
    </source>
</evidence>
<evidence type="ECO:0000256" key="1">
    <source>
        <dbReference type="ARBA" id="ARBA00012513"/>
    </source>
</evidence>
<dbReference type="PANTHER" id="PTHR24348:SF65">
    <property type="entry name" value="SERINE_THREONINE-PROTEIN KINASE ULK3"/>
    <property type="match status" value="1"/>
</dbReference>
<dbReference type="PROSITE" id="PS50011">
    <property type="entry name" value="PROTEIN_KINASE_DOM"/>
    <property type="match status" value="1"/>
</dbReference>
<dbReference type="GO" id="GO:0004674">
    <property type="term" value="F:protein serine/threonine kinase activity"/>
    <property type="evidence" value="ECO:0007669"/>
    <property type="project" value="UniProtKB-KW"/>
</dbReference>
<dbReference type="GO" id="GO:0034727">
    <property type="term" value="P:piecemeal microautophagy of the nucleus"/>
    <property type="evidence" value="ECO:0007669"/>
    <property type="project" value="TreeGrafter"/>
</dbReference>
<dbReference type="SUPFAM" id="SSF56112">
    <property type="entry name" value="Protein kinase-like (PK-like)"/>
    <property type="match status" value="1"/>
</dbReference>
<protein>
    <recommendedName>
        <fullName evidence="1">non-specific serine/threonine protein kinase</fullName>
        <ecNumber evidence="1">2.7.11.1</ecNumber>
    </recommendedName>
</protein>
<dbReference type="GO" id="GO:0005829">
    <property type="term" value="C:cytosol"/>
    <property type="evidence" value="ECO:0007669"/>
    <property type="project" value="TreeGrafter"/>
</dbReference>
<proteinExistence type="predicted"/>
<evidence type="ECO:0000256" key="3">
    <source>
        <dbReference type="ARBA" id="ARBA00022527"/>
    </source>
</evidence>
<dbReference type="Pfam" id="PF00069">
    <property type="entry name" value="Pkinase"/>
    <property type="match status" value="1"/>
</dbReference>
<dbReference type="InterPro" id="IPR045269">
    <property type="entry name" value="Atg1-like"/>
</dbReference>
<keyword evidence="5" id="KW-0418">Kinase</keyword>
<dbReference type="GO" id="GO:0000422">
    <property type="term" value="P:autophagy of mitochondrion"/>
    <property type="evidence" value="ECO:0007669"/>
    <property type="project" value="TreeGrafter"/>
</dbReference>
<reference evidence="9 10" key="1">
    <citation type="journal article" date="2018" name="Nat. Ecol. Evol.">
        <title>Shark genomes provide insights into elasmobranch evolution and the origin of vertebrates.</title>
        <authorList>
            <person name="Hara Y"/>
            <person name="Yamaguchi K"/>
            <person name="Onimaru K"/>
            <person name="Kadota M"/>
            <person name="Koyanagi M"/>
            <person name="Keeley SD"/>
            <person name="Tatsumi K"/>
            <person name="Tanaka K"/>
            <person name="Motone F"/>
            <person name="Kageyama Y"/>
            <person name="Nozu R"/>
            <person name="Adachi N"/>
            <person name="Nishimura O"/>
            <person name="Nakagawa R"/>
            <person name="Tanegashima C"/>
            <person name="Kiyatake I"/>
            <person name="Matsumoto R"/>
            <person name="Murakumo K"/>
            <person name="Nishida K"/>
            <person name="Terakita A"/>
            <person name="Kuratani S"/>
            <person name="Sato K"/>
            <person name="Hyodo S Kuraku.S."/>
        </authorList>
    </citation>
    <scope>NUCLEOTIDE SEQUENCE [LARGE SCALE GENOMIC DNA]</scope>
</reference>
<dbReference type="GO" id="GO:0000045">
    <property type="term" value="P:autophagosome assembly"/>
    <property type="evidence" value="ECO:0007669"/>
    <property type="project" value="TreeGrafter"/>
</dbReference>
<evidence type="ECO:0000256" key="5">
    <source>
        <dbReference type="ARBA" id="ARBA00022777"/>
    </source>
</evidence>
<keyword evidence="3" id="KW-0723">Serine/threonine-protein kinase</keyword>
<dbReference type="OrthoDB" id="346907at2759"/>
<dbReference type="InterPro" id="IPR000719">
    <property type="entry name" value="Prot_kinase_dom"/>
</dbReference>
<dbReference type="GO" id="GO:0010506">
    <property type="term" value="P:regulation of autophagy"/>
    <property type="evidence" value="ECO:0007669"/>
    <property type="project" value="InterPro"/>
</dbReference>
<sequence>MQSRVLTLHPCSACVKNENCSPLFGRCHPVIIWFLVSAADFGFAQHMSPWDEKHVLRGSPLYMAPEMVCRQQYDARVDLWSVGVILYGESAMSAGTSWARGRGNSGEVPSPQRVLRLKVSECNRNRDSWFQLYTKTHYRKGVIERKREQGSTTAIEGKIFRWGALRGDSIEMYKLERGLG</sequence>
<evidence type="ECO:0000313" key="10">
    <source>
        <dbReference type="Proteomes" id="UP000287033"/>
    </source>
</evidence>
<gene>
    <name evidence="9" type="ORF">chiPu_0029189</name>
</gene>
<dbReference type="GO" id="GO:0061709">
    <property type="term" value="P:reticulophagy"/>
    <property type="evidence" value="ECO:0007669"/>
    <property type="project" value="TreeGrafter"/>
</dbReference>
<dbReference type="GO" id="GO:0034045">
    <property type="term" value="C:phagophore assembly site membrane"/>
    <property type="evidence" value="ECO:0007669"/>
    <property type="project" value="TreeGrafter"/>
</dbReference>
<dbReference type="Proteomes" id="UP000287033">
    <property type="component" value="Unassembled WGS sequence"/>
</dbReference>
<keyword evidence="10" id="KW-1185">Reference proteome</keyword>
<dbReference type="GO" id="GO:0042594">
    <property type="term" value="P:response to starvation"/>
    <property type="evidence" value="ECO:0007669"/>
    <property type="project" value="TreeGrafter"/>
</dbReference>
<dbReference type="GO" id="GO:0005776">
    <property type="term" value="C:autophagosome"/>
    <property type="evidence" value="ECO:0007669"/>
    <property type="project" value="TreeGrafter"/>
</dbReference>
<dbReference type="AlphaFoldDB" id="A0A401TRP4"/>
<comment type="catalytic activity">
    <reaction evidence="6">
        <text>L-threonyl-[protein] + ATP = O-phospho-L-threonyl-[protein] + ADP + H(+)</text>
        <dbReference type="Rhea" id="RHEA:46608"/>
        <dbReference type="Rhea" id="RHEA-COMP:11060"/>
        <dbReference type="Rhea" id="RHEA-COMP:11605"/>
        <dbReference type="ChEBI" id="CHEBI:15378"/>
        <dbReference type="ChEBI" id="CHEBI:30013"/>
        <dbReference type="ChEBI" id="CHEBI:30616"/>
        <dbReference type="ChEBI" id="CHEBI:61977"/>
        <dbReference type="ChEBI" id="CHEBI:456216"/>
        <dbReference type="EC" id="2.7.11.1"/>
    </reaction>
</comment>
<name>A0A401TRP4_CHIPU</name>
<dbReference type="STRING" id="137246.A0A401TRP4"/>
<feature type="domain" description="Protein kinase" evidence="8">
    <location>
        <begin position="1"/>
        <end position="180"/>
    </location>
</feature>
<dbReference type="InterPro" id="IPR011009">
    <property type="entry name" value="Kinase-like_dom_sf"/>
</dbReference>
<evidence type="ECO:0000256" key="2">
    <source>
        <dbReference type="ARBA" id="ARBA00022490"/>
    </source>
</evidence>
<dbReference type="PANTHER" id="PTHR24348">
    <property type="entry name" value="SERINE/THREONINE-PROTEIN KINASE UNC-51-RELATED"/>
    <property type="match status" value="1"/>
</dbReference>
<dbReference type="Gene3D" id="1.10.510.10">
    <property type="entry name" value="Transferase(Phosphotransferase) domain 1"/>
    <property type="match status" value="1"/>
</dbReference>
<accession>A0A401TRP4</accession>
<dbReference type="EMBL" id="BEZZ01150471">
    <property type="protein sequence ID" value="GCC45305.1"/>
    <property type="molecule type" value="Genomic_DNA"/>
</dbReference>
<evidence type="ECO:0000256" key="4">
    <source>
        <dbReference type="ARBA" id="ARBA00022679"/>
    </source>
</evidence>
<dbReference type="EC" id="2.7.11.1" evidence="1"/>
<keyword evidence="2" id="KW-0963">Cytoplasm</keyword>
<evidence type="ECO:0000259" key="8">
    <source>
        <dbReference type="PROSITE" id="PS50011"/>
    </source>
</evidence>
<organism evidence="9 10">
    <name type="scientific">Chiloscyllium punctatum</name>
    <name type="common">Brownbanded bambooshark</name>
    <name type="synonym">Hemiscyllium punctatum</name>
    <dbReference type="NCBI Taxonomy" id="137246"/>
    <lineage>
        <taxon>Eukaryota</taxon>
        <taxon>Metazoa</taxon>
        <taxon>Chordata</taxon>
        <taxon>Craniata</taxon>
        <taxon>Vertebrata</taxon>
        <taxon>Chondrichthyes</taxon>
        <taxon>Elasmobranchii</taxon>
        <taxon>Galeomorphii</taxon>
        <taxon>Galeoidea</taxon>
        <taxon>Orectolobiformes</taxon>
        <taxon>Hemiscylliidae</taxon>
        <taxon>Chiloscyllium</taxon>
    </lineage>
</organism>
<dbReference type="GO" id="GO:0005524">
    <property type="term" value="F:ATP binding"/>
    <property type="evidence" value="ECO:0007669"/>
    <property type="project" value="InterPro"/>
</dbReference>